<dbReference type="PROSITE" id="PS50600">
    <property type="entry name" value="ULP_PROTEASE"/>
    <property type="match status" value="1"/>
</dbReference>
<keyword evidence="2 5" id="KW-0645">Protease</keyword>
<dbReference type="RefSeq" id="XP_001705948.1">
    <property type="nucleotide sequence ID" value="XM_001705896.1"/>
</dbReference>
<dbReference type="GO" id="GO:0016929">
    <property type="term" value="F:deSUMOylase activity"/>
    <property type="evidence" value="ECO:0000318"/>
    <property type="project" value="GO_Central"/>
</dbReference>
<dbReference type="GO" id="GO:0016926">
    <property type="term" value="P:protein desumoylation"/>
    <property type="evidence" value="ECO:0000318"/>
    <property type="project" value="GO_Central"/>
</dbReference>
<reference evidence="5 6" key="1">
    <citation type="journal article" date="2007" name="Science">
        <title>Genomic minimalism in the early diverging intestinal parasite Giardia lamblia.</title>
        <authorList>
            <person name="Morrison H.G."/>
            <person name="McArthur A.G."/>
            <person name="Gillin F.D."/>
            <person name="Aley S.B."/>
            <person name="Adam R.D."/>
            <person name="Olsen G.J."/>
            <person name="Best A.A."/>
            <person name="Cande W.Z."/>
            <person name="Chen F."/>
            <person name="Cipriano M.J."/>
            <person name="Davids B.J."/>
            <person name="Dawson S.C."/>
            <person name="Elmendorf H.G."/>
            <person name="Hehl A.B."/>
            <person name="Holder M.E."/>
            <person name="Huse S.M."/>
            <person name="Kim U.U."/>
            <person name="Lasek-Nesselquist E."/>
            <person name="Manning G."/>
            <person name="Nigam A."/>
            <person name="Nixon J.E."/>
            <person name="Palm D."/>
            <person name="Passamaneck N.E."/>
            <person name="Prabhu A."/>
            <person name="Reich C.I."/>
            <person name="Reiner D.S."/>
            <person name="Samuelson J."/>
            <person name="Svard S.G."/>
            <person name="Sogin M.L."/>
        </authorList>
    </citation>
    <scope>NUCLEOTIDE SEQUENCE [LARGE SCALE GENOMIC DNA]</scope>
    <source>
        <strain evidence="5 6">WB C6</strain>
    </source>
</reference>
<dbReference type="GeneID" id="5698833"/>
<gene>
    <name evidence="5" type="ORF">GL50803_0016438</name>
</gene>
<evidence type="ECO:0000313" key="5">
    <source>
        <dbReference type="EMBL" id="KAE8302497.1"/>
    </source>
</evidence>
<dbReference type="GO" id="GO:0006508">
    <property type="term" value="P:proteolysis"/>
    <property type="evidence" value="ECO:0007669"/>
    <property type="project" value="UniProtKB-KW"/>
</dbReference>
<dbReference type="Gene3D" id="3.30.310.130">
    <property type="entry name" value="Ubiquitin-related"/>
    <property type="match status" value="1"/>
</dbReference>
<dbReference type="AlphaFoldDB" id="A8BNM7"/>
<evidence type="ECO:0000313" key="6">
    <source>
        <dbReference type="Proteomes" id="UP000001548"/>
    </source>
</evidence>
<dbReference type="GO" id="GO:0005634">
    <property type="term" value="C:nucleus"/>
    <property type="evidence" value="ECO:0000318"/>
    <property type="project" value="GO_Central"/>
</dbReference>
<organism evidence="5 6">
    <name type="scientific">Giardia intestinalis (strain ATCC 50803 / WB clone C6)</name>
    <name type="common">Giardia lamblia</name>
    <dbReference type="NCBI Taxonomy" id="184922"/>
    <lineage>
        <taxon>Eukaryota</taxon>
        <taxon>Metamonada</taxon>
        <taxon>Diplomonadida</taxon>
        <taxon>Hexamitidae</taxon>
        <taxon>Giardiinae</taxon>
        <taxon>Giardia</taxon>
    </lineage>
</organism>
<dbReference type="VEuPathDB" id="GiardiaDB:GL50803_16438"/>
<dbReference type="Pfam" id="PF02902">
    <property type="entry name" value="Peptidase_C48"/>
    <property type="match status" value="2"/>
</dbReference>
<evidence type="ECO:0000256" key="2">
    <source>
        <dbReference type="ARBA" id="ARBA00022670"/>
    </source>
</evidence>
<sequence length="539" mass="59693">MTAELLQLKNQFYDLAKELLGQLDPSEAQEKTSAANTYHVEGTFAGFLSKNILEQCERRLPHASRPVCLDSSQSQRDHTLAMAALLIPIYNLIAKYHLTQVMSCASRRLVTTIDDTAFPVRTLSGASLSIEDILTVKTPNAWLNDEVINAQVSLINARCKGLSIANTHLYSKALSSGPYGLEAWLRPLLSQPIETFVIPMNLNNTHWTACSIHLQGHFVFCFDSMRAINTRTIKPVLLLLLTYADMFGLTRDVIHRSLVVLFPGFARTFIEIDEEEHILEELASIEKQRANIALLSQSVGENIDTISISSTGSDAELSSVQAVLTSSANTDTRPKRIFEKLALQRPRSSYYLLHRMRLSMCGISNSTDSTGLLSRPTIDTKEQDDLIATRGAPTSPAAANIVLEILSTLTACTADIEVAGQRLHDEGLDTLLDSPSSDLLFVDVKTAEIALHKLRREYNIGSLLTSAAEAVMLSLNMPQQENGYDCGVYMLLFMKMIARQFGPGYPLVAQDTKRVRSLITMEVCKQKLLITPQDLDELC</sequence>
<comment type="similarity">
    <text evidence="1">Belongs to the peptidase C48 family.</text>
</comment>
<accession>A8BNM7</accession>
<dbReference type="InterPro" id="IPR003653">
    <property type="entry name" value="Peptidase_C48_C"/>
</dbReference>
<keyword evidence="6" id="KW-1185">Reference proteome</keyword>
<dbReference type="EMBL" id="AACB03000004">
    <property type="protein sequence ID" value="KAE8302497.1"/>
    <property type="molecule type" value="Genomic_DNA"/>
</dbReference>
<dbReference type="PANTHER" id="PTHR12606:SF1">
    <property type="entry name" value="UBIQUITIN-LIKE-SPECIFIC PROTEASE 1A"/>
    <property type="match status" value="1"/>
</dbReference>
<dbReference type="PANTHER" id="PTHR12606">
    <property type="entry name" value="SENTRIN/SUMO-SPECIFIC PROTEASE"/>
    <property type="match status" value="1"/>
</dbReference>
<proteinExistence type="inferred from homology"/>
<dbReference type="OMA" id="QFGPGYP"/>
<dbReference type="InterPro" id="IPR038765">
    <property type="entry name" value="Papain-like_cys_pep_sf"/>
</dbReference>
<dbReference type="KEGG" id="gla:GL50803_0016438"/>
<dbReference type="HOGENOM" id="CLU_505744_0_0_1"/>
<evidence type="ECO:0000256" key="3">
    <source>
        <dbReference type="ARBA" id="ARBA00022801"/>
    </source>
</evidence>
<dbReference type="Gene3D" id="1.10.418.20">
    <property type="match status" value="1"/>
</dbReference>
<dbReference type="Proteomes" id="UP000001548">
    <property type="component" value="Unassembled WGS sequence"/>
</dbReference>
<keyword evidence="4" id="KW-0788">Thiol protease</keyword>
<dbReference type="Gene3D" id="3.40.395.10">
    <property type="entry name" value="Adenoviral Proteinase, Chain A"/>
    <property type="match status" value="1"/>
</dbReference>
<keyword evidence="3" id="KW-0378">Hydrolase</keyword>
<protein>
    <submittedName>
        <fullName evidence="5">Ulp1 protease family protein</fullName>
    </submittedName>
</protein>
<dbReference type="SUPFAM" id="SSF54001">
    <property type="entry name" value="Cysteine proteinases"/>
    <property type="match status" value="2"/>
</dbReference>
<evidence type="ECO:0000256" key="1">
    <source>
        <dbReference type="ARBA" id="ARBA00005234"/>
    </source>
</evidence>
<comment type="caution">
    <text evidence="5">The sequence shown here is derived from an EMBL/GenBank/DDBJ whole genome shotgun (WGS) entry which is preliminary data.</text>
</comment>
<name>A8BNM7_GIAIC</name>
<dbReference type="STRING" id="184922.A8BNM7"/>
<evidence type="ECO:0000256" key="4">
    <source>
        <dbReference type="ARBA" id="ARBA00022807"/>
    </source>
</evidence>